<accession>X0TL13</accession>
<reference evidence="2" key="1">
    <citation type="journal article" date="2014" name="Front. Microbiol.">
        <title>High frequency of phylogenetically diverse reductive dehalogenase-homologous genes in deep subseafloor sedimentary metagenomes.</title>
        <authorList>
            <person name="Kawai M."/>
            <person name="Futagami T."/>
            <person name="Toyoda A."/>
            <person name="Takaki Y."/>
            <person name="Nishi S."/>
            <person name="Hori S."/>
            <person name="Arai W."/>
            <person name="Tsubouchi T."/>
            <person name="Morono Y."/>
            <person name="Uchiyama I."/>
            <person name="Ito T."/>
            <person name="Fujiyama A."/>
            <person name="Inagaki F."/>
            <person name="Takami H."/>
        </authorList>
    </citation>
    <scope>NUCLEOTIDE SEQUENCE</scope>
    <source>
        <strain evidence="2">Expedition CK06-06</strain>
    </source>
</reference>
<feature type="non-terminal residue" evidence="2">
    <location>
        <position position="1"/>
    </location>
</feature>
<keyword evidence="1" id="KW-0812">Transmembrane</keyword>
<evidence type="ECO:0000256" key="1">
    <source>
        <dbReference type="SAM" id="Phobius"/>
    </source>
</evidence>
<name>X0TL13_9ZZZZ</name>
<keyword evidence="1" id="KW-0472">Membrane</keyword>
<protein>
    <submittedName>
        <fullName evidence="2">Uncharacterized protein</fullName>
    </submittedName>
</protein>
<dbReference type="AlphaFoldDB" id="X0TL13"/>
<gene>
    <name evidence="2" type="ORF">S01H1_24410</name>
</gene>
<proteinExistence type="predicted"/>
<sequence>WLTITSYIVALGFLFFAGTFREARFIFPAWVFLVSVYILIVNRRIVQ</sequence>
<evidence type="ECO:0000313" key="2">
    <source>
        <dbReference type="EMBL" id="GAF94253.1"/>
    </source>
</evidence>
<organism evidence="2">
    <name type="scientific">marine sediment metagenome</name>
    <dbReference type="NCBI Taxonomy" id="412755"/>
    <lineage>
        <taxon>unclassified sequences</taxon>
        <taxon>metagenomes</taxon>
        <taxon>ecological metagenomes</taxon>
    </lineage>
</organism>
<dbReference type="EMBL" id="BARS01014524">
    <property type="protein sequence ID" value="GAF94253.1"/>
    <property type="molecule type" value="Genomic_DNA"/>
</dbReference>
<comment type="caution">
    <text evidence="2">The sequence shown here is derived from an EMBL/GenBank/DDBJ whole genome shotgun (WGS) entry which is preliminary data.</text>
</comment>
<feature type="transmembrane region" description="Helical" evidence="1">
    <location>
        <begin position="23"/>
        <end position="41"/>
    </location>
</feature>
<keyword evidence="1" id="KW-1133">Transmembrane helix</keyword>